<dbReference type="Gene3D" id="3.40.50.20">
    <property type="match status" value="1"/>
</dbReference>
<dbReference type="GO" id="GO:0016879">
    <property type="term" value="F:ligase activity, forming carbon-nitrogen bonds"/>
    <property type="evidence" value="ECO:0007669"/>
    <property type="project" value="InterPro"/>
</dbReference>
<evidence type="ECO:0000259" key="10">
    <source>
        <dbReference type="Pfam" id="PF06849"/>
    </source>
</evidence>
<dbReference type="SUPFAM" id="SSF56059">
    <property type="entry name" value="Glutathione synthetase ATP-binding domain-like"/>
    <property type="match status" value="1"/>
</dbReference>
<accession>A0A1F5KTY1</accession>
<evidence type="ECO:0000256" key="4">
    <source>
        <dbReference type="ARBA" id="ARBA00022723"/>
    </source>
</evidence>
<dbReference type="Pfam" id="PF06973">
    <property type="entry name" value="DUF1297"/>
    <property type="match status" value="1"/>
</dbReference>
<dbReference type="EMBL" id="MFDM01000003">
    <property type="protein sequence ID" value="OGE44393.1"/>
    <property type="molecule type" value="Genomic_DNA"/>
</dbReference>
<dbReference type="PANTHER" id="PTHR38147:SF1">
    <property type="entry name" value="5-FORMAMINOIMIDAZOLE-4-CARBOXAMIDE-1-(BETA)-D-RIBOFURANOSYL 5'-MONOPHOSPHATE SYNTHETASE"/>
    <property type="match status" value="1"/>
</dbReference>
<dbReference type="Proteomes" id="UP000178565">
    <property type="component" value="Unassembled WGS sequence"/>
</dbReference>
<dbReference type="Pfam" id="PF06849">
    <property type="entry name" value="DUF1246"/>
    <property type="match status" value="1"/>
</dbReference>
<sequence length="361" mass="41226">MSNYTITVLGSHSALDVCRGAKDLGFRTLVVCQKGREKTYQKYYASNSGLGCVDECLVLDKFSDILKHHIQKKLLTRNAIFIPHRSFEVYINDYNAIEKKFKVPIFGNRKLLRYEERNQKPNQYNLLQKAKIKFPKIFKRPSEIDRLVIVKVQQKKVSFERGFFFASTPKQFDDEAKKRIESGLISKVSLDNAVIEEFVVGVGVNFNFFYSPISKRVELIGTDTRRQTNLDGVLRLPAPQQMEALKYLEVTFKEMGHTAVTLPESLLEEVYDIGERFVSVTKKEVKPGVIGPFALQALIRPIFPELEIVVYDVSPRMPGSPGIFVTPYSGYLYGENLSMGKRVVMEIKDAIEQNCLDKVLT</sequence>
<keyword evidence="3" id="KW-0436">Ligase</keyword>
<keyword evidence="7" id="KW-0067">ATP-binding</keyword>
<evidence type="ECO:0000256" key="2">
    <source>
        <dbReference type="ARBA" id="ARBA00001946"/>
    </source>
</evidence>
<dbReference type="GO" id="GO:0000287">
    <property type="term" value="F:magnesium ion binding"/>
    <property type="evidence" value="ECO:0007669"/>
    <property type="project" value="InterPro"/>
</dbReference>
<keyword evidence="5" id="KW-0547">Nucleotide-binding</keyword>
<evidence type="ECO:0000256" key="7">
    <source>
        <dbReference type="ARBA" id="ARBA00022840"/>
    </source>
</evidence>
<evidence type="ECO:0000313" key="13">
    <source>
        <dbReference type="Proteomes" id="UP000178565"/>
    </source>
</evidence>
<dbReference type="InterPro" id="IPR016185">
    <property type="entry name" value="PreATP-grasp_dom_sf"/>
</dbReference>
<reference evidence="12 13" key="1">
    <citation type="journal article" date="2016" name="Nat. Commun.">
        <title>Thousands of microbial genomes shed light on interconnected biogeochemical processes in an aquifer system.</title>
        <authorList>
            <person name="Anantharaman K."/>
            <person name="Brown C.T."/>
            <person name="Hug L.A."/>
            <person name="Sharon I."/>
            <person name="Castelle C.J."/>
            <person name="Probst A.J."/>
            <person name="Thomas B.C."/>
            <person name="Singh A."/>
            <person name="Wilkins M.J."/>
            <person name="Karaoz U."/>
            <person name="Brodie E.L."/>
            <person name="Williams K.H."/>
            <person name="Hubbard S.S."/>
            <person name="Banfield J.F."/>
        </authorList>
    </citation>
    <scope>NUCLEOTIDE SEQUENCE [LARGE SCALE GENOMIC DNA]</scope>
</reference>
<dbReference type="STRING" id="1797785.A3B45_03915"/>
<evidence type="ECO:0000256" key="8">
    <source>
        <dbReference type="ARBA" id="ARBA00022842"/>
    </source>
</evidence>
<dbReference type="InterPro" id="IPR009720">
    <property type="entry name" value="IMP_biosynth_PurP_C"/>
</dbReference>
<feature type="domain" description="IMP biosynthesis enzyme PurP N-terminal" evidence="10">
    <location>
        <begin position="6"/>
        <end position="138"/>
    </location>
</feature>
<dbReference type="InterPro" id="IPR013815">
    <property type="entry name" value="ATP_grasp_subdomain_1"/>
</dbReference>
<dbReference type="InterPro" id="IPR010672">
    <property type="entry name" value="IMP_biosynth_PurP_N"/>
</dbReference>
<comment type="cofactor">
    <cofactor evidence="2">
        <name>Mg(2+)</name>
        <dbReference type="ChEBI" id="CHEBI:18420"/>
    </cofactor>
</comment>
<dbReference type="Gene3D" id="3.30.1490.20">
    <property type="entry name" value="ATP-grasp fold, A domain"/>
    <property type="match status" value="1"/>
</dbReference>
<gene>
    <name evidence="12" type="ORF">A3B45_03915</name>
</gene>
<keyword evidence="9" id="KW-0464">Manganese</keyword>
<dbReference type="SUPFAM" id="SSF52440">
    <property type="entry name" value="PreATP-grasp domain"/>
    <property type="match status" value="1"/>
</dbReference>
<evidence type="ECO:0000256" key="9">
    <source>
        <dbReference type="ARBA" id="ARBA00023211"/>
    </source>
</evidence>
<comment type="caution">
    <text evidence="12">The sequence shown here is derived from an EMBL/GenBank/DDBJ whole genome shotgun (WGS) entry which is preliminary data.</text>
</comment>
<keyword evidence="8" id="KW-0460">Magnesium</keyword>
<name>A0A1F5KTY1_9BACT</name>
<comment type="cofactor">
    <cofactor evidence="1">
        <name>Mn(2+)</name>
        <dbReference type="ChEBI" id="CHEBI:29035"/>
    </cofactor>
</comment>
<dbReference type="Gene3D" id="3.30.470.20">
    <property type="entry name" value="ATP-grasp fold, B domain"/>
    <property type="match status" value="1"/>
</dbReference>
<dbReference type="PANTHER" id="PTHR38147">
    <property type="entry name" value="5-FORMAMINOIMIDAZOLE-4-CARBOXAMIDE-1-(BETA)-D-RIBOFURANOSYL 5'-MONOPHOSPHATE SYNTHETASE-RELATED"/>
    <property type="match status" value="1"/>
</dbReference>
<proteinExistence type="predicted"/>
<feature type="domain" description="IMP biosynthesis enzyme PurP C-terminal" evidence="11">
    <location>
        <begin position="172"/>
        <end position="361"/>
    </location>
</feature>
<protein>
    <submittedName>
        <fullName evidence="12">5-formaminoimidazole-4-carboxamide-1-(Beta)-D-ribofuranosyl 5'-monophosphate synthetase</fullName>
    </submittedName>
</protein>
<evidence type="ECO:0000256" key="3">
    <source>
        <dbReference type="ARBA" id="ARBA00022598"/>
    </source>
</evidence>
<evidence type="ECO:0000256" key="6">
    <source>
        <dbReference type="ARBA" id="ARBA00022755"/>
    </source>
</evidence>
<evidence type="ECO:0000259" key="11">
    <source>
        <dbReference type="Pfam" id="PF06973"/>
    </source>
</evidence>
<dbReference type="InterPro" id="IPR023656">
    <property type="entry name" value="IMP_biosynth_PurP"/>
</dbReference>
<dbReference type="GO" id="GO:0005524">
    <property type="term" value="F:ATP binding"/>
    <property type="evidence" value="ECO:0007669"/>
    <property type="project" value="UniProtKB-KW"/>
</dbReference>
<evidence type="ECO:0000313" key="12">
    <source>
        <dbReference type="EMBL" id="OGE44393.1"/>
    </source>
</evidence>
<dbReference type="GO" id="GO:0006188">
    <property type="term" value="P:IMP biosynthetic process"/>
    <property type="evidence" value="ECO:0007669"/>
    <property type="project" value="InterPro"/>
</dbReference>
<dbReference type="PIRSF" id="PIRSF004602">
    <property type="entry name" value="ATPgrasp_PurP"/>
    <property type="match status" value="1"/>
</dbReference>
<keyword evidence="4" id="KW-0479">Metal-binding</keyword>
<evidence type="ECO:0000256" key="1">
    <source>
        <dbReference type="ARBA" id="ARBA00001936"/>
    </source>
</evidence>
<organism evidence="12 13">
    <name type="scientific">Candidatus Daviesbacteria bacterium RIFCSPLOWO2_01_FULL_39_12</name>
    <dbReference type="NCBI Taxonomy" id="1797785"/>
    <lineage>
        <taxon>Bacteria</taxon>
        <taxon>Candidatus Daviesiibacteriota</taxon>
    </lineage>
</organism>
<keyword evidence="6" id="KW-0658">Purine biosynthesis</keyword>
<dbReference type="AlphaFoldDB" id="A0A1F5KTY1"/>
<evidence type="ECO:0000256" key="5">
    <source>
        <dbReference type="ARBA" id="ARBA00022741"/>
    </source>
</evidence>